<reference evidence="2 3" key="1">
    <citation type="submission" date="2024-09" db="EMBL/GenBank/DDBJ databases">
        <title>Rethinking Asexuality: The Enigmatic Case of Functional Sexual Genes in Lepraria (Stereocaulaceae).</title>
        <authorList>
            <person name="Doellman M."/>
            <person name="Sun Y."/>
            <person name="Barcenas-Pena A."/>
            <person name="Lumbsch H.T."/>
            <person name="Grewe F."/>
        </authorList>
    </citation>
    <scope>NUCLEOTIDE SEQUENCE [LARGE SCALE GENOMIC DNA]</scope>
    <source>
        <strain evidence="2 3">Grewe 0041</strain>
    </source>
</reference>
<name>A0ABR4BN27_9LECA</name>
<feature type="region of interest" description="Disordered" evidence="1">
    <location>
        <begin position="1"/>
        <end position="28"/>
    </location>
</feature>
<dbReference type="Proteomes" id="UP001590951">
    <property type="component" value="Unassembled WGS sequence"/>
</dbReference>
<organism evidence="2 3">
    <name type="scientific">Lepraria finkii</name>
    <dbReference type="NCBI Taxonomy" id="1340010"/>
    <lineage>
        <taxon>Eukaryota</taxon>
        <taxon>Fungi</taxon>
        <taxon>Dikarya</taxon>
        <taxon>Ascomycota</taxon>
        <taxon>Pezizomycotina</taxon>
        <taxon>Lecanoromycetes</taxon>
        <taxon>OSLEUM clade</taxon>
        <taxon>Lecanoromycetidae</taxon>
        <taxon>Lecanorales</taxon>
        <taxon>Lecanorineae</taxon>
        <taxon>Stereocaulaceae</taxon>
        <taxon>Lepraria</taxon>
    </lineage>
</organism>
<evidence type="ECO:0000256" key="1">
    <source>
        <dbReference type="SAM" id="MobiDB-lite"/>
    </source>
</evidence>
<dbReference type="EMBL" id="JBHFEH010000001">
    <property type="protein sequence ID" value="KAL2059201.1"/>
    <property type="molecule type" value="Genomic_DNA"/>
</dbReference>
<comment type="caution">
    <text evidence="2">The sequence shown here is derived from an EMBL/GenBank/DDBJ whole genome shotgun (WGS) entry which is preliminary data.</text>
</comment>
<accession>A0ABR4BN27</accession>
<evidence type="ECO:0000313" key="2">
    <source>
        <dbReference type="EMBL" id="KAL2059201.1"/>
    </source>
</evidence>
<gene>
    <name evidence="2" type="ORF">ABVK25_000493</name>
</gene>
<feature type="compositionally biased region" description="Basic and acidic residues" evidence="1">
    <location>
        <begin position="1"/>
        <end position="11"/>
    </location>
</feature>
<proteinExistence type="predicted"/>
<keyword evidence="3" id="KW-1185">Reference proteome</keyword>
<protein>
    <submittedName>
        <fullName evidence="2">Uncharacterized protein</fullName>
    </submittedName>
</protein>
<sequence>MSKRASSDSESRQPFVEVENPSSPRNRQIFYQPSIKPFLPDVIGYQYPRLATSSNLPTILKLVSRVTTKVKRSGYHQSDVGSTSDLSCIMKSEFWCGKKVPGAASSSACNTTGELT</sequence>
<evidence type="ECO:0000313" key="3">
    <source>
        <dbReference type="Proteomes" id="UP001590951"/>
    </source>
</evidence>